<comment type="caution">
    <text evidence="3">The sequence shown here is derived from an EMBL/GenBank/DDBJ whole genome shotgun (WGS) entry which is preliminary data.</text>
</comment>
<evidence type="ECO:0000313" key="3">
    <source>
        <dbReference type="EMBL" id="TDG44359.1"/>
    </source>
</evidence>
<gene>
    <name evidence="3" type="ORF">AWZ03_009249</name>
</gene>
<dbReference type="Proteomes" id="UP000295192">
    <property type="component" value="Unassembled WGS sequence"/>
</dbReference>
<dbReference type="EMBL" id="LSRL02000108">
    <property type="protein sequence ID" value="TDG44359.1"/>
    <property type="molecule type" value="Genomic_DNA"/>
</dbReference>
<proteinExistence type="predicted"/>
<keyword evidence="4" id="KW-1185">Reference proteome</keyword>
<keyword evidence="2" id="KW-0472">Membrane</keyword>
<keyword evidence="2" id="KW-0812">Transmembrane</keyword>
<reference evidence="3 4" key="1">
    <citation type="journal article" date="2019" name="J. Hered.">
        <title>An Improved Genome Assembly for Drosophila navojoa, the Basal Species in the mojavensis Cluster.</title>
        <authorList>
            <person name="Vanderlinde T."/>
            <person name="Dupim E.G."/>
            <person name="Nazario-Yepiz N.O."/>
            <person name="Carvalho A.B."/>
        </authorList>
    </citation>
    <scope>NUCLEOTIDE SEQUENCE [LARGE SCALE GENOMIC DNA]</scope>
    <source>
        <strain evidence="3">Navoj_Jal97</strain>
        <tissue evidence="3">Whole organism</tissue>
    </source>
</reference>
<name>A0A484B6T5_DRONA</name>
<feature type="region of interest" description="Disordered" evidence="1">
    <location>
        <begin position="138"/>
        <end position="158"/>
    </location>
</feature>
<feature type="transmembrane region" description="Helical" evidence="2">
    <location>
        <begin position="12"/>
        <end position="32"/>
    </location>
</feature>
<accession>A0A484B6T5</accession>
<evidence type="ECO:0000256" key="2">
    <source>
        <dbReference type="SAM" id="Phobius"/>
    </source>
</evidence>
<keyword evidence="2" id="KW-1133">Transmembrane helix</keyword>
<evidence type="ECO:0000313" key="4">
    <source>
        <dbReference type="Proteomes" id="UP000295192"/>
    </source>
</evidence>
<dbReference type="OMA" id="MINHERQ"/>
<protein>
    <submittedName>
        <fullName evidence="3">Uncharacterized protein</fullName>
    </submittedName>
</protein>
<evidence type="ECO:0000256" key="1">
    <source>
        <dbReference type="SAM" id="MobiDB-lite"/>
    </source>
</evidence>
<dbReference type="AlphaFoldDB" id="A0A484B6T5"/>
<feature type="transmembrane region" description="Helical" evidence="2">
    <location>
        <begin position="52"/>
        <end position="70"/>
    </location>
</feature>
<organism evidence="3 4">
    <name type="scientific">Drosophila navojoa</name>
    <name type="common">Fruit fly</name>
    <dbReference type="NCBI Taxonomy" id="7232"/>
    <lineage>
        <taxon>Eukaryota</taxon>
        <taxon>Metazoa</taxon>
        <taxon>Ecdysozoa</taxon>
        <taxon>Arthropoda</taxon>
        <taxon>Hexapoda</taxon>
        <taxon>Insecta</taxon>
        <taxon>Pterygota</taxon>
        <taxon>Neoptera</taxon>
        <taxon>Endopterygota</taxon>
        <taxon>Diptera</taxon>
        <taxon>Brachycera</taxon>
        <taxon>Muscomorpha</taxon>
        <taxon>Ephydroidea</taxon>
        <taxon>Drosophilidae</taxon>
        <taxon>Drosophila</taxon>
    </lineage>
</organism>
<sequence length="158" mass="18364">MIQKRIVEIFIFVLYWFVLSPMIAVQCVQWGWVKWDDSELFLSIKDVCALALGLAAFYLVVYIIIVLIYLKLKTYSMKMWVTHNPAISNMINHERQYYDTNVTPMTELEQMNTPATVERENLETCGVIQQPERIQPLSDGCCQGRTPPPSYEQSINHV</sequence>